<sequence length="50" mass="5446">MTSSPRFKDSVALADQVTCVDWRARKVTKKGHVNSSELEDISAKAKALIG</sequence>
<evidence type="ECO:0000313" key="2">
    <source>
        <dbReference type="Proteomes" id="UP000194204"/>
    </source>
</evidence>
<name>A0A1Y2SN78_9GAMM</name>
<dbReference type="AlphaFoldDB" id="A0A1Y2SN78"/>
<dbReference type="Proteomes" id="UP000194204">
    <property type="component" value="Unassembled WGS sequence"/>
</dbReference>
<dbReference type="SUPFAM" id="SSF50118">
    <property type="entry name" value="Cell growth inhibitor/plasmid maintenance toxic component"/>
    <property type="match status" value="1"/>
</dbReference>
<reference evidence="1 2" key="1">
    <citation type="submission" date="2017-01" db="EMBL/GenBank/DDBJ databases">
        <title>Deconstructing symbiosis and pathogenesis requirements using a combined genomic-metabolomic approach.</title>
        <authorList>
            <person name="Tobias N.J."/>
            <person name="Wolff H."/>
            <person name="Djahanschiri B."/>
            <person name="Ebersberger I."/>
            <person name="Bode H.B."/>
        </authorList>
    </citation>
    <scope>NUCLEOTIDE SEQUENCE [LARGE SCALE GENOMIC DNA]</scope>
    <source>
        <strain evidence="1 2">DSM 4764</strain>
    </source>
</reference>
<dbReference type="EMBL" id="MUBK01000017">
    <property type="protein sequence ID" value="OTA19585.1"/>
    <property type="molecule type" value="Genomic_DNA"/>
</dbReference>
<dbReference type="EC" id="3.1.-.-" evidence="1"/>
<comment type="caution">
    <text evidence="1">The sequence shown here is derived from an EMBL/GenBank/DDBJ whole genome shotgun (WGS) entry which is preliminary data.</text>
</comment>
<keyword evidence="2" id="KW-1185">Reference proteome</keyword>
<evidence type="ECO:0000313" key="1">
    <source>
        <dbReference type="EMBL" id="OTA19585.1"/>
    </source>
</evidence>
<keyword evidence="1" id="KW-0378">Hydrolase</keyword>
<proteinExistence type="predicted"/>
<gene>
    <name evidence="1" type="ORF">Xbed_02265</name>
</gene>
<dbReference type="GO" id="GO:0016787">
    <property type="term" value="F:hydrolase activity"/>
    <property type="evidence" value="ECO:0007669"/>
    <property type="project" value="UniProtKB-KW"/>
</dbReference>
<accession>A0A1Y2SN78</accession>
<organism evidence="1 2">
    <name type="scientific">Xenorhabdus beddingii</name>
    <dbReference type="NCBI Taxonomy" id="40578"/>
    <lineage>
        <taxon>Bacteria</taxon>
        <taxon>Pseudomonadati</taxon>
        <taxon>Pseudomonadota</taxon>
        <taxon>Gammaproteobacteria</taxon>
        <taxon>Enterobacterales</taxon>
        <taxon>Morganellaceae</taxon>
        <taxon>Xenorhabdus</taxon>
    </lineage>
</organism>
<dbReference type="STRING" id="40578.Xbed_02265"/>
<dbReference type="Gene3D" id="2.30.30.110">
    <property type="match status" value="1"/>
</dbReference>
<dbReference type="InterPro" id="IPR011067">
    <property type="entry name" value="Plasmid_toxin/cell-grow_inhib"/>
</dbReference>
<protein>
    <submittedName>
        <fullName evidence="1">mRNA interferase MazF</fullName>
        <ecNumber evidence="1">3.1.-.-</ecNumber>
    </submittedName>
</protein>